<gene>
    <name evidence="1" type="ORF">BRAA01T02594Z</name>
</gene>
<protein>
    <submittedName>
        <fullName evidence="1">Uncharacterized protein</fullName>
    </submittedName>
</protein>
<reference evidence="1" key="1">
    <citation type="submission" date="2018-11" db="EMBL/GenBank/DDBJ databases">
        <authorList>
            <consortium name="Genoscope - CEA"/>
            <person name="William W."/>
        </authorList>
    </citation>
    <scope>NUCLEOTIDE SEQUENCE</scope>
</reference>
<name>A0A3P5Z8C5_BRACM</name>
<proteinExistence type="predicted"/>
<dbReference type="EMBL" id="LR031571">
    <property type="protein sequence ID" value="VDC76092.1"/>
    <property type="molecule type" value="Genomic_DNA"/>
</dbReference>
<organism evidence="1">
    <name type="scientific">Brassica campestris</name>
    <name type="common">Field mustard</name>
    <dbReference type="NCBI Taxonomy" id="3711"/>
    <lineage>
        <taxon>Eukaryota</taxon>
        <taxon>Viridiplantae</taxon>
        <taxon>Streptophyta</taxon>
        <taxon>Embryophyta</taxon>
        <taxon>Tracheophyta</taxon>
        <taxon>Spermatophyta</taxon>
        <taxon>Magnoliopsida</taxon>
        <taxon>eudicotyledons</taxon>
        <taxon>Gunneridae</taxon>
        <taxon>Pentapetalae</taxon>
        <taxon>rosids</taxon>
        <taxon>malvids</taxon>
        <taxon>Brassicales</taxon>
        <taxon>Brassicaceae</taxon>
        <taxon>Brassiceae</taxon>
        <taxon>Brassica</taxon>
    </lineage>
</organism>
<dbReference type="AlphaFoldDB" id="A0A3P5Z8C5"/>
<evidence type="ECO:0000313" key="1">
    <source>
        <dbReference type="EMBL" id="VDC76092.1"/>
    </source>
</evidence>
<accession>A0A3P5Z8C5</accession>
<sequence length="80" mass="9346">MIEDSFTTILILLVDRMSHMINSWKLSGHWGYDKPEMLTSLLERIDPNVPNACWCSKTEEPLFVVSIDGSRTKWRCDHCF</sequence>